<name>A0A0M3QI04_STRPR</name>
<evidence type="ECO:0000256" key="1">
    <source>
        <dbReference type="SAM" id="MobiDB-lite"/>
    </source>
</evidence>
<dbReference type="Proteomes" id="UP000060513">
    <property type="component" value="Chromosome"/>
</dbReference>
<organism evidence="2">
    <name type="scientific">Streptomyces pristinaespiralis</name>
    <dbReference type="NCBI Taxonomy" id="38300"/>
    <lineage>
        <taxon>Bacteria</taxon>
        <taxon>Bacillati</taxon>
        <taxon>Actinomycetota</taxon>
        <taxon>Actinomycetes</taxon>
        <taxon>Kitasatosporales</taxon>
        <taxon>Streptomycetaceae</taxon>
        <taxon>Streptomyces</taxon>
    </lineage>
</organism>
<evidence type="ECO:0000313" key="2">
    <source>
        <dbReference type="EMBL" id="ALC20669.1"/>
    </source>
</evidence>
<dbReference type="InterPro" id="IPR045684">
    <property type="entry name" value="DUF6191"/>
</dbReference>
<proteinExistence type="predicted"/>
<dbReference type="EMBL" id="CP011340">
    <property type="protein sequence ID" value="ALC20669.1"/>
    <property type="molecule type" value="Genomic_DNA"/>
</dbReference>
<dbReference type="AlphaFoldDB" id="A0A0M3QI04"/>
<dbReference type="RefSeq" id="WP_005311548.1">
    <property type="nucleotide sequence ID" value="NZ_CP011340.1"/>
</dbReference>
<reference evidence="2 3" key="1">
    <citation type="submission" date="2015-08" db="EMBL/GenBank/DDBJ databases">
        <title>Genome sequence of the pristinamycin over-producing bacterium Streptomyces pristinaespiralis HCCB10218.</title>
        <authorList>
            <person name="Tian J."/>
            <person name="Yang J."/>
            <person name="Li L."/>
            <person name="Ruan L."/>
            <person name="Wei W."/>
            <person name="Zheng G."/>
            <person name="Wei Z."/>
            <person name="Yang S."/>
            <person name="Ge M."/>
            <person name="Jiang W."/>
            <person name="Lu Y."/>
        </authorList>
    </citation>
    <scope>NUCLEOTIDE SEQUENCE [LARGE SCALE GENOMIC DNA]</scope>
    <source>
        <strain evidence="2 3">HCCB 10218</strain>
    </source>
</reference>
<feature type="region of interest" description="Disordered" evidence="1">
    <location>
        <begin position="1"/>
        <end position="143"/>
    </location>
</feature>
<accession>A0A0M3QI04</accession>
<dbReference type="PATRIC" id="fig|38300.4.peg.2493"/>
<dbReference type="GeneID" id="97236593"/>
<dbReference type="STRING" id="38300.SPRI_2363"/>
<feature type="compositionally biased region" description="Low complexity" evidence="1">
    <location>
        <begin position="83"/>
        <end position="98"/>
    </location>
</feature>
<sequence>MFNAFEEIFAPGRKHTDDERNRLALTRTDVGDGDPGRGPIDLDSGKVTVHPRAARAVDADDAAGRGGPPAAREGAGADDDGRTGTPGTPRPGTASATAPVDDAREPDLETPGDGRTSTDRRRGPRPGPASARAAESSDPGTPD</sequence>
<gene>
    <name evidence="2" type="ORF">SPRI_2363</name>
</gene>
<protein>
    <submittedName>
        <fullName evidence="2">Uncharacterized protein</fullName>
    </submittedName>
</protein>
<dbReference type="KEGG" id="spri:SPRI_2363"/>
<dbReference type="Pfam" id="PF19690">
    <property type="entry name" value="DUF6191"/>
    <property type="match status" value="1"/>
</dbReference>
<evidence type="ECO:0000313" key="3">
    <source>
        <dbReference type="Proteomes" id="UP000060513"/>
    </source>
</evidence>